<reference evidence="2" key="2">
    <citation type="submission" date="2023-06" db="EMBL/GenBank/DDBJ databases">
        <authorList>
            <consortium name="Lawrence Berkeley National Laboratory"/>
            <person name="Haridas S."/>
            <person name="Hensen N."/>
            <person name="Bonometti L."/>
            <person name="Westerberg I."/>
            <person name="Brannstrom I.O."/>
            <person name="Guillou S."/>
            <person name="Cros-Aarteil S."/>
            <person name="Calhoun S."/>
            <person name="Kuo A."/>
            <person name="Mondo S."/>
            <person name="Pangilinan J."/>
            <person name="Riley R."/>
            <person name="LaButti K."/>
            <person name="Andreopoulos B."/>
            <person name="Lipzen A."/>
            <person name="Chen C."/>
            <person name="Yanf M."/>
            <person name="Daum C."/>
            <person name="Ng V."/>
            <person name="Clum A."/>
            <person name="Steindorff A."/>
            <person name="Ohm R."/>
            <person name="Martin F."/>
            <person name="Silar P."/>
            <person name="Natvig D."/>
            <person name="Lalanne C."/>
            <person name="Gautier V."/>
            <person name="Ament-velasquez S.L."/>
            <person name="Kruys A."/>
            <person name="Hutchinson M.I."/>
            <person name="Powell A.J."/>
            <person name="Barry K."/>
            <person name="Miller A.N."/>
            <person name="Grigoriev I.V."/>
            <person name="Debuchy R."/>
            <person name="Gladieux P."/>
            <person name="Thoren M.H."/>
            <person name="Johannesson H."/>
        </authorList>
    </citation>
    <scope>NUCLEOTIDE SEQUENCE</scope>
    <source>
        <strain evidence="2">CBS 232.78</strain>
    </source>
</reference>
<evidence type="ECO:0000313" key="3">
    <source>
        <dbReference type="Proteomes" id="UP001285441"/>
    </source>
</evidence>
<accession>A0AAE0N2Z6</accession>
<feature type="region of interest" description="Disordered" evidence="1">
    <location>
        <begin position="73"/>
        <end position="93"/>
    </location>
</feature>
<evidence type="ECO:0000256" key="1">
    <source>
        <dbReference type="SAM" id="MobiDB-lite"/>
    </source>
</evidence>
<sequence>MIGTTKIKRRKNKTALHLFTALLLALLVSARPLSFCFLRNLQPPPCPFFLLFFGGLAKHIRYFAPYGQYSSANGNDETGPDRHGTDRSSDQNPRGAAMLGYCSDMTCRSLVVSYFEIAAPCADKRRRIAGLFQTSETPTIPDPPQ</sequence>
<keyword evidence="3" id="KW-1185">Reference proteome</keyword>
<gene>
    <name evidence="2" type="ORF">B0H63DRAFT_74933</name>
</gene>
<dbReference type="AlphaFoldDB" id="A0AAE0N2Z6"/>
<organism evidence="2 3">
    <name type="scientific">Podospora didyma</name>
    <dbReference type="NCBI Taxonomy" id="330526"/>
    <lineage>
        <taxon>Eukaryota</taxon>
        <taxon>Fungi</taxon>
        <taxon>Dikarya</taxon>
        <taxon>Ascomycota</taxon>
        <taxon>Pezizomycotina</taxon>
        <taxon>Sordariomycetes</taxon>
        <taxon>Sordariomycetidae</taxon>
        <taxon>Sordariales</taxon>
        <taxon>Podosporaceae</taxon>
        <taxon>Podospora</taxon>
    </lineage>
</organism>
<feature type="compositionally biased region" description="Basic and acidic residues" evidence="1">
    <location>
        <begin position="79"/>
        <end position="89"/>
    </location>
</feature>
<evidence type="ECO:0000313" key="2">
    <source>
        <dbReference type="EMBL" id="KAK3368325.1"/>
    </source>
</evidence>
<protein>
    <submittedName>
        <fullName evidence="2">Uncharacterized protein</fullName>
    </submittedName>
</protein>
<reference evidence="2" key="1">
    <citation type="journal article" date="2023" name="Mol. Phylogenet. Evol.">
        <title>Genome-scale phylogeny and comparative genomics of the fungal order Sordariales.</title>
        <authorList>
            <person name="Hensen N."/>
            <person name="Bonometti L."/>
            <person name="Westerberg I."/>
            <person name="Brannstrom I.O."/>
            <person name="Guillou S."/>
            <person name="Cros-Aarteil S."/>
            <person name="Calhoun S."/>
            <person name="Haridas S."/>
            <person name="Kuo A."/>
            <person name="Mondo S."/>
            <person name="Pangilinan J."/>
            <person name="Riley R."/>
            <person name="LaButti K."/>
            <person name="Andreopoulos B."/>
            <person name="Lipzen A."/>
            <person name="Chen C."/>
            <person name="Yan M."/>
            <person name="Daum C."/>
            <person name="Ng V."/>
            <person name="Clum A."/>
            <person name="Steindorff A."/>
            <person name="Ohm R.A."/>
            <person name="Martin F."/>
            <person name="Silar P."/>
            <person name="Natvig D.O."/>
            <person name="Lalanne C."/>
            <person name="Gautier V."/>
            <person name="Ament-Velasquez S.L."/>
            <person name="Kruys A."/>
            <person name="Hutchinson M.I."/>
            <person name="Powell A.J."/>
            <person name="Barry K."/>
            <person name="Miller A.N."/>
            <person name="Grigoriev I.V."/>
            <person name="Debuchy R."/>
            <person name="Gladieux P."/>
            <person name="Hiltunen Thoren M."/>
            <person name="Johannesson H."/>
        </authorList>
    </citation>
    <scope>NUCLEOTIDE SEQUENCE</scope>
    <source>
        <strain evidence="2">CBS 232.78</strain>
    </source>
</reference>
<proteinExistence type="predicted"/>
<name>A0AAE0N2Z6_9PEZI</name>
<dbReference type="Proteomes" id="UP001285441">
    <property type="component" value="Unassembled WGS sequence"/>
</dbReference>
<comment type="caution">
    <text evidence="2">The sequence shown here is derived from an EMBL/GenBank/DDBJ whole genome shotgun (WGS) entry which is preliminary data.</text>
</comment>
<dbReference type="EMBL" id="JAULSW010000010">
    <property type="protein sequence ID" value="KAK3368325.1"/>
    <property type="molecule type" value="Genomic_DNA"/>
</dbReference>